<dbReference type="Proteomes" id="UP000029981">
    <property type="component" value="Chromosome 3"/>
</dbReference>
<keyword evidence="2 5" id="KW-0240">DNA-directed RNA polymerase</keyword>
<evidence type="ECO:0000256" key="1">
    <source>
        <dbReference type="ARBA" id="ARBA00004123"/>
    </source>
</evidence>
<dbReference type="Gramene" id="KGN60019">
    <property type="protein sequence ID" value="KGN60019"/>
    <property type="gene ID" value="Csa_3G866520"/>
</dbReference>
<dbReference type="FunFam" id="3.30.1490.120:FF:000006">
    <property type="entry name" value="DNA-directed RNA polymerase"/>
    <property type="match status" value="1"/>
</dbReference>
<reference evidence="6 7" key="1">
    <citation type="journal article" date="2009" name="Nat. Genet.">
        <title>The genome of the cucumber, Cucumis sativus L.</title>
        <authorList>
            <person name="Huang S."/>
            <person name="Li R."/>
            <person name="Zhang Z."/>
            <person name="Li L."/>
            <person name="Gu X."/>
            <person name="Fan W."/>
            <person name="Lucas W.J."/>
            <person name="Wang X."/>
            <person name="Xie B."/>
            <person name="Ni P."/>
            <person name="Ren Y."/>
            <person name="Zhu H."/>
            <person name="Li J."/>
            <person name="Lin K."/>
            <person name="Jin W."/>
            <person name="Fei Z."/>
            <person name="Li G."/>
            <person name="Staub J."/>
            <person name="Kilian A."/>
            <person name="van der Vossen E.A."/>
            <person name="Wu Y."/>
            <person name="Guo J."/>
            <person name="He J."/>
            <person name="Jia Z."/>
            <person name="Ren Y."/>
            <person name="Tian G."/>
            <person name="Lu Y."/>
            <person name="Ruan J."/>
            <person name="Qian W."/>
            <person name="Wang M."/>
            <person name="Huang Q."/>
            <person name="Li B."/>
            <person name="Xuan Z."/>
            <person name="Cao J."/>
            <person name="Asan"/>
            <person name="Wu Z."/>
            <person name="Zhang J."/>
            <person name="Cai Q."/>
            <person name="Bai Y."/>
            <person name="Zhao B."/>
            <person name="Han Y."/>
            <person name="Li Y."/>
            <person name="Li X."/>
            <person name="Wang S."/>
            <person name="Shi Q."/>
            <person name="Liu S."/>
            <person name="Cho W.K."/>
            <person name="Kim J.Y."/>
            <person name="Xu Y."/>
            <person name="Heller-Uszynska K."/>
            <person name="Miao H."/>
            <person name="Cheng Z."/>
            <person name="Zhang S."/>
            <person name="Wu J."/>
            <person name="Yang Y."/>
            <person name="Kang H."/>
            <person name="Li M."/>
            <person name="Liang H."/>
            <person name="Ren X."/>
            <person name="Shi Z."/>
            <person name="Wen M."/>
            <person name="Jian M."/>
            <person name="Yang H."/>
            <person name="Zhang G."/>
            <person name="Yang Z."/>
            <person name="Chen R."/>
            <person name="Liu S."/>
            <person name="Li J."/>
            <person name="Ma L."/>
            <person name="Liu H."/>
            <person name="Zhou Y."/>
            <person name="Zhao J."/>
            <person name="Fang X."/>
            <person name="Li G."/>
            <person name="Fang L."/>
            <person name="Li Y."/>
            <person name="Liu D."/>
            <person name="Zheng H."/>
            <person name="Zhang Y."/>
            <person name="Qin N."/>
            <person name="Li Z."/>
            <person name="Yang G."/>
            <person name="Yang S."/>
            <person name="Bolund L."/>
            <person name="Kristiansen K."/>
            <person name="Zheng H."/>
            <person name="Li S."/>
            <person name="Zhang X."/>
            <person name="Yang H."/>
            <person name="Wang J."/>
            <person name="Sun R."/>
            <person name="Zhang B."/>
            <person name="Jiang S."/>
            <person name="Wang J."/>
            <person name="Du Y."/>
            <person name="Li S."/>
        </authorList>
    </citation>
    <scope>NUCLEOTIDE SEQUENCE [LARGE SCALE GENOMIC DNA]</scope>
    <source>
        <strain evidence="7">cv. 9930</strain>
    </source>
</reference>
<sequence length="231" mass="25928">MEGLKVSDANMVVYVHPSKSKKISQAVLRELGAMLLKFDEKFEGVLLAYEAKIIDKNAKILSGVHPYFGVTIKAKLLLFSPKPNMLLEGKVVKLRQESIHVIVLGFASAVITYEDIRDEFKHRTKHGEEMFVSRAHKHHIIKVGTMIRLLVKSFDEEILHISGSLVPSHTGSIHWLEKNSVEGSVTMSKRKMRENEGGVTLQDSVGTDVNAVILNNDHQPKTKKQKPTRIS</sequence>
<dbReference type="GO" id="GO:0005736">
    <property type="term" value="C:RNA polymerase I complex"/>
    <property type="evidence" value="ECO:0000318"/>
    <property type="project" value="GO_Central"/>
</dbReference>
<keyword evidence="7" id="KW-1185">Reference proteome</keyword>
<evidence type="ECO:0000256" key="2">
    <source>
        <dbReference type="ARBA" id="ARBA00022478"/>
    </source>
</evidence>
<evidence type="ECO:0000256" key="5">
    <source>
        <dbReference type="RuleBase" id="RU369086"/>
    </source>
</evidence>
<dbReference type="GO" id="GO:0006352">
    <property type="term" value="P:DNA-templated transcription initiation"/>
    <property type="evidence" value="ECO:0007669"/>
    <property type="project" value="UniProtKB-UniRule"/>
</dbReference>
<dbReference type="AlphaFoldDB" id="A0A0A0LGG8"/>
<dbReference type="InterPro" id="IPR045113">
    <property type="entry name" value="Rpb7-like"/>
</dbReference>
<dbReference type="Gene3D" id="3.30.1490.120">
    <property type="entry name" value="RNA polymerase Rpb7-like, N-terminal domain"/>
    <property type="match status" value="1"/>
</dbReference>
<reference evidence="6 7" key="3">
    <citation type="journal article" date="2010" name="BMC Genomics">
        <title>Transcriptome sequencing and comparative analysis of cucumber flowers with different sex types.</title>
        <authorList>
            <person name="Guo S."/>
            <person name="Zheng Y."/>
            <person name="Joung J.G."/>
            <person name="Liu S."/>
            <person name="Zhang Z."/>
            <person name="Crasta O.R."/>
            <person name="Sobral B.W."/>
            <person name="Xu Y."/>
            <person name="Huang S."/>
            <person name="Fei Z."/>
        </authorList>
    </citation>
    <scope>NUCLEOTIDE SEQUENCE [LARGE SCALE GENOMIC DNA]</scope>
    <source>
        <strain evidence="7">cv. 9930</strain>
    </source>
</reference>
<keyword evidence="3 5" id="KW-0804">Transcription</keyword>
<comment type="subcellular location">
    <subcellularLocation>
        <location evidence="1 5">Nucleus</location>
    </subcellularLocation>
</comment>
<comment type="function">
    <text evidence="5">DNA-dependent RNA polymerase which catalyzes the transcription of DNA into RNA using the four ribonucleoside triphosphates as substrates.</text>
</comment>
<reference evidence="6 7" key="4">
    <citation type="journal article" date="2011" name="BMC Genomics">
        <title>RNA-Seq improves annotation of protein-coding genes in the cucumber genome.</title>
        <authorList>
            <person name="Li Z."/>
            <person name="Zhang Z."/>
            <person name="Yan P."/>
            <person name="Huang S."/>
            <person name="Fei Z."/>
            <person name="Lin K."/>
        </authorList>
    </citation>
    <scope>NUCLEOTIDE SEQUENCE [LARGE SCALE GENOMIC DNA]</scope>
    <source>
        <strain evidence="7">cv. 9930</strain>
    </source>
</reference>
<dbReference type="eggNOG" id="KOG4134">
    <property type="taxonomic scope" value="Eukaryota"/>
</dbReference>
<dbReference type="OrthoDB" id="10250504at2759"/>
<dbReference type="PANTHER" id="PTHR12709:SF5">
    <property type="entry name" value="DNA-DIRECTED RNA POLYMERASE I SUBUNIT RPA43"/>
    <property type="match status" value="1"/>
</dbReference>
<keyword evidence="4 5" id="KW-0539">Nucleus</keyword>
<dbReference type="KEGG" id="csv:101216589"/>
<evidence type="ECO:0000256" key="3">
    <source>
        <dbReference type="ARBA" id="ARBA00023163"/>
    </source>
</evidence>
<dbReference type="InterPro" id="IPR036898">
    <property type="entry name" value="RNA_pol_Rpb7-like_N_sf"/>
</dbReference>
<gene>
    <name evidence="6" type="ORF">Csa_3G866520</name>
</gene>
<dbReference type="EMBL" id="CM002924">
    <property type="protein sequence ID" value="KGN60019.1"/>
    <property type="molecule type" value="Genomic_DNA"/>
</dbReference>
<reference evidence="6 7" key="2">
    <citation type="journal article" date="2009" name="PLoS ONE">
        <title>An integrated genetic and cytogenetic map of the cucumber genome.</title>
        <authorList>
            <person name="Ren Y."/>
            <person name="Zhang Z."/>
            <person name="Liu J."/>
            <person name="Staub J.E."/>
            <person name="Han Y."/>
            <person name="Cheng Z."/>
            <person name="Li X."/>
            <person name="Lu J."/>
            <person name="Miao H."/>
            <person name="Kang H."/>
            <person name="Xie B."/>
            <person name="Gu X."/>
            <person name="Wang X."/>
            <person name="Du Y."/>
            <person name="Jin W."/>
            <person name="Huang S."/>
        </authorList>
    </citation>
    <scope>NUCLEOTIDE SEQUENCE [LARGE SCALE GENOMIC DNA]</scope>
    <source>
        <strain evidence="7">cv. 9930</strain>
    </source>
</reference>
<dbReference type="PANTHER" id="PTHR12709">
    <property type="entry name" value="DNA-DIRECTED RNA POLYMERASE II, III"/>
    <property type="match status" value="1"/>
</dbReference>
<organism evidence="6 7">
    <name type="scientific">Cucumis sativus</name>
    <name type="common">Cucumber</name>
    <dbReference type="NCBI Taxonomy" id="3659"/>
    <lineage>
        <taxon>Eukaryota</taxon>
        <taxon>Viridiplantae</taxon>
        <taxon>Streptophyta</taxon>
        <taxon>Embryophyta</taxon>
        <taxon>Tracheophyta</taxon>
        <taxon>Spermatophyta</taxon>
        <taxon>Magnoliopsida</taxon>
        <taxon>eudicotyledons</taxon>
        <taxon>Gunneridae</taxon>
        <taxon>Pentapetalae</taxon>
        <taxon>rosids</taxon>
        <taxon>fabids</taxon>
        <taxon>Cucurbitales</taxon>
        <taxon>Cucurbitaceae</taxon>
        <taxon>Benincaseae</taxon>
        <taxon>Cucumis</taxon>
    </lineage>
</organism>
<proteinExistence type="predicted"/>
<evidence type="ECO:0000313" key="6">
    <source>
        <dbReference type="EMBL" id="KGN60019.1"/>
    </source>
</evidence>
<dbReference type="OMA" id="HTGSIHW"/>
<name>A0A0A0LGG8_CUCSA</name>
<dbReference type="GO" id="GO:0006362">
    <property type="term" value="P:transcription elongation by RNA polymerase I"/>
    <property type="evidence" value="ECO:0000318"/>
    <property type="project" value="GO_Central"/>
</dbReference>
<evidence type="ECO:0000313" key="7">
    <source>
        <dbReference type="Proteomes" id="UP000029981"/>
    </source>
</evidence>
<protein>
    <recommendedName>
        <fullName evidence="5">DNA-directed RNA polymerase subunit</fullName>
    </recommendedName>
</protein>
<accession>A0A0A0LGG8</accession>
<dbReference type="STRING" id="3659.A0A0A0LGG8"/>
<evidence type="ECO:0000256" key="4">
    <source>
        <dbReference type="ARBA" id="ARBA00023242"/>
    </source>
</evidence>